<gene>
    <name evidence="1" type="ORF">HPB47_024005</name>
</gene>
<dbReference type="EMBL" id="JABSTQ010009451">
    <property type="protein sequence ID" value="KAG0429069.1"/>
    <property type="molecule type" value="Genomic_DNA"/>
</dbReference>
<accession>A0AC60Q5S5</accession>
<sequence>MFSFSSTQGLRTDDEQDSPCTGRLGVDFATSVALLRDLLADTLNGISFLTDQMTAVREENARLRSELTRSSEIQSVMLRNIQTELRDLRHRPRAAFVTRLDTNCSLADVREHLGQFFGPRELRCTELKTRYGGYSSFHFAAVDDDIEALFDLYIWPEGCLFREFQGRLTESRVHFEKECIE</sequence>
<proteinExistence type="predicted"/>
<evidence type="ECO:0000313" key="1">
    <source>
        <dbReference type="EMBL" id="KAG0429069.1"/>
    </source>
</evidence>
<protein>
    <submittedName>
        <fullName evidence="1">Uncharacterized protein</fullName>
    </submittedName>
</protein>
<organism evidence="1 2">
    <name type="scientific">Ixodes persulcatus</name>
    <name type="common">Taiga tick</name>
    <dbReference type="NCBI Taxonomy" id="34615"/>
    <lineage>
        <taxon>Eukaryota</taxon>
        <taxon>Metazoa</taxon>
        <taxon>Ecdysozoa</taxon>
        <taxon>Arthropoda</taxon>
        <taxon>Chelicerata</taxon>
        <taxon>Arachnida</taxon>
        <taxon>Acari</taxon>
        <taxon>Parasitiformes</taxon>
        <taxon>Ixodida</taxon>
        <taxon>Ixodoidea</taxon>
        <taxon>Ixodidae</taxon>
        <taxon>Ixodinae</taxon>
        <taxon>Ixodes</taxon>
    </lineage>
</organism>
<name>A0AC60Q5S5_IXOPE</name>
<keyword evidence="2" id="KW-1185">Reference proteome</keyword>
<dbReference type="Proteomes" id="UP000805193">
    <property type="component" value="Unassembled WGS sequence"/>
</dbReference>
<comment type="caution">
    <text evidence="1">The sequence shown here is derived from an EMBL/GenBank/DDBJ whole genome shotgun (WGS) entry which is preliminary data.</text>
</comment>
<reference evidence="1 2" key="1">
    <citation type="journal article" date="2020" name="Cell">
        <title>Large-Scale Comparative Analyses of Tick Genomes Elucidate Their Genetic Diversity and Vector Capacities.</title>
        <authorList>
            <consortium name="Tick Genome and Microbiome Consortium (TIGMIC)"/>
            <person name="Jia N."/>
            <person name="Wang J."/>
            <person name="Shi W."/>
            <person name="Du L."/>
            <person name="Sun Y."/>
            <person name="Zhan W."/>
            <person name="Jiang J.F."/>
            <person name="Wang Q."/>
            <person name="Zhang B."/>
            <person name="Ji P."/>
            <person name="Bell-Sakyi L."/>
            <person name="Cui X.M."/>
            <person name="Yuan T.T."/>
            <person name="Jiang B.G."/>
            <person name="Yang W.F."/>
            <person name="Lam T.T."/>
            <person name="Chang Q.C."/>
            <person name="Ding S.J."/>
            <person name="Wang X.J."/>
            <person name="Zhu J.G."/>
            <person name="Ruan X.D."/>
            <person name="Zhao L."/>
            <person name="Wei J.T."/>
            <person name="Ye R.Z."/>
            <person name="Que T.C."/>
            <person name="Du C.H."/>
            <person name="Zhou Y.H."/>
            <person name="Cheng J.X."/>
            <person name="Dai P.F."/>
            <person name="Guo W.B."/>
            <person name="Han X.H."/>
            <person name="Huang E.J."/>
            <person name="Li L.F."/>
            <person name="Wei W."/>
            <person name="Gao Y.C."/>
            <person name="Liu J.Z."/>
            <person name="Shao H.Z."/>
            <person name="Wang X."/>
            <person name="Wang C.C."/>
            <person name="Yang T.C."/>
            <person name="Huo Q.B."/>
            <person name="Li W."/>
            <person name="Chen H.Y."/>
            <person name="Chen S.E."/>
            <person name="Zhou L.G."/>
            <person name="Ni X.B."/>
            <person name="Tian J.H."/>
            <person name="Sheng Y."/>
            <person name="Liu T."/>
            <person name="Pan Y.S."/>
            <person name="Xia L.Y."/>
            <person name="Li J."/>
            <person name="Zhao F."/>
            <person name="Cao W.C."/>
        </authorList>
    </citation>
    <scope>NUCLEOTIDE SEQUENCE [LARGE SCALE GENOMIC DNA]</scope>
    <source>
        <strain evidence="1">Iper-2018</strain>
    </source>
</reference>
<evidence type="ECO:0000313" key="2">
    <source>
        <dbReference type="Proteomes" id="UP000805193"/>
    </source>
</evidence>